<organism evidence="2 3">
    <name type="scientific">Enhygromyxa salina</name>
    <dbReference type="NCBI Taxonomy" id="215803"/>
    <lineage>
        <taxon>Bacteria</taxon>
        <taxon>Pseudomonadati</taxon>
        <taxon>Myxococcota</taxon>
        <taxon>Polyangia</taxon>
        <taxon>Nannocystales</taxon>
        <taxon>Nannocystaceae</taxon>
        <taxon>Enhygromyxa</taxon>
    </lineage>
</organism>
<protein>
    <recommendedName>
        <fullName evidence="4">Glycosyltransferase RgtA/B/C/D-like domain-containing protein</fullName>
    </recommendedName>
</protein>
<evidence type="ECO:0000313" key="3">
    <source>
        <dbReference type="Proteomes" id="UP000237968"/>
    </source>
</evidence>
<keyword evidence="1" id="KW-0812">Transmembrane</keyword>
<feature type="transmembrane region" description="Helical" evidence="1">
    <location>
        <begin position="412"/>
        <end position="430"/>
    </location>
</feature>
<dbReference type="Proteomes" id="UP000237968">
    <property type="component" value="Unassembled WGS sequence"/>
</dbReference>
<feature type="transmembrane region" description="Helical" evidence="1">
    <location>
        <begin position="215"/>
        <end position="236"/>
    </location>
</feature>
<evidence type="ECO:0008006" key="4">
    <source>
        <dbReference type="Google" id="ProtNLM"/>
    </source>
</evidence>
<feature type="transmembrane region" description="Helical" evidence="1">
    <location>
        <begin position="287"/>
        <end position="309"/>
    </location>
</feature>
<dbReference type="EMBL" id="PVNK01000139">
    <property type="protein sequence ID" value="PRP99879.1"/>
    <property type="molecule type" value="Genomic_DNA"/>
</dbReference>
<proteinExistence type="predicted"/>
<dbReference type="OrthoDB" id="5507413at2"/>
<evidence type="ECO:0000313" key="2">
    <source>
        <dbReference type="EMBL" id="PRP99879.1"/>
    </source>
</evidence>
<feature type="transmembrane region" description="Helical" evidence="1">
    <location>
        <begin position="467"/>
        <end position="486"/>
    </location>
</feature>
<feature type="transmembrane region" description="Helical" evidence="1">
    <location>
        <begin position="382"/>
        <end position="400"/>
    </location>
</feature>
<keyword evidence="3" id="KW-1185">Reference proteome</keyword>
<dbReference type="AlphaFoldDB" id="A0A2S9Y454"/>
<feature type="transmembrane region" description="Helical" evidence="1">
    <location>
        <begin position="437"/>
        <end position="455"/>
    </location>
</feature>
<reference evidence="2 3" key="1">
    <citation type="submission" date="2018-03" db="EMBL/GenBank/DDBJ databases">
        <title>Draft Genome Sequences of the Obligatory Marine Myxobacteria Enhygromyxa salina SWB005.</title>
        <authorList>
            <person name="Poehlein A."/>
            <person name="Moghaddam J.A."/>
            <person name="Harms H."/>
            <person name="Alanjari M."/>
            <person name="Koenig G.M."/>
            <person name="Daniel R."/>
            <person name="Schaeberle T.F."/>
        </authorList>
    </citation>
    <scope>NUCLEOTIDE SEQUENCE [LARGE SCALE GENOMIC DNA]</scope>
    <source>
        <strain evidence="2 3">SWB005</strain>
    </source>
</reference>
<gene>
    <name evidence="2" type="ORF">ENSA5_28670</name>
</gene>
<accession>A0A2S9Y454</accession>
<evidence type="ECO:0000256" key="1">
    <source>
        <dbReference type="SAM" id="Phobius"/>
    </source>
</evidence>
<feature type="transmembrane region" description="Helical" evidence="1">
    <location>
        <begin position="353"/>
        <end position="370"/>
    </location>
</feature>
<sequence>MSRDAERNQGRGERRGDVVRRLGLPLLLALLTFVWLANSSGLVSSNDGSHLALARALVLRGETTIDPDRALALEVDLAERDGHAYSDRPPGTAFAALASVWIGARLDPAMLERAKQQARAHQDVEPLPAAPPYISTYAKRTTGAGRASGPALAGLIGTSLAISCHAALVGLVGLMFIDALLRRLAPADAPADGQRLVVLACLGLASAWGPYASALFAHVSAATAVAGFLWGVVTLAQRDSSSRGRAGGLGWVAALTGLAGAWAIACDYLLLVAIVPASLVAIDRRRWLAVVLGTTPVVVATLAYHHAAFGGVFSVGYDHQSNFEFARGRASTFSGSLFEGLWTLWGLGRGAGLLAQAPIVLVALIALPALARRDVSPGSAAIQRALLGFVPWALVLAMHRTPWGGGTEDHRYLIPILPFAALGLALAWARANTALRVGLAGLAGLSAILVWRHFLAWHETPAFDRPAFGAGAAAVVLLAALLATHLRQKVPSA</sequence>
<feature type="transmembrane region" description="Helical" evidence="1">
    <location>
        <begin position="160"/>
        <end position="181"/>
    </location>
</feature>
<keyword evidence="1" id="KW-1133">Transmembrane helix</keyword>
<feature type="transmembrane region" description="Helical" evidence="1">
    <location>
        <begin position="21"/>
        <end position="38"/>
    </location>
</feature>
<feature type="transmembrane region" description="Helical" evidence="1">
    <location>
        <begin position="248"/>
        <end position="275"/>
    </location>
</feature>
<dbReference type="RefSeq" id="WP_106392253.1">
    <property type="nucleotide sequence ID" value="NZ_PVNK01000139.1"/>
</dbReference>
<comment type="caution">
    <text evidence="2">The sequence shown here is derived from an EMBL/GenBank/DDBJ whole genome shotgun (WGS) entry which is preliminary data.</text>
</comment>
<keyword evidence="1" id="KW-0472">Membrane</keyword>
<name>A0A2S9Y454_9BACT</name>